<dbReference type="KEGG" id="tpla:ElP_32090"/>
<organism evidence="3 4">
    <name type="scientific">Tautonia plasticadhaerens</name>
    <dbReference type="NCBI Taxonomy" id="2527974"/>
    <lineage>
        <taxon>Bacteria</taxon>
        <taxon>Pseudomonadati</taxon>
        <taxon>Planctomycetota</taxon>
        <taxon>Planctomycetia</taxon>
        <taxon>Isosphaerales</taxon>
        <taxon>Isosphaeraceae</taxon>
        <taxon>Tautonia</taxon>
    </lineage>
</organism>
<proteinExistence type="predicted"/>
<sequence length="123" mass="12659" precursor="true">MRKPTLAVIAACVLLGGAVALAQREAVVEGIEGVARPHGAGDYIHAGEYLINPDQVAYIRFSDEGDDLSLSIVFAGGGEPLGLEGDAAKEVASQMRPLVDMPPAADPPANVEPAGSATTPRLR</sequence>
<evidence type="ECO:0000313" key="3">
    <source>
        <dbReference type="EMBL" id="QDV35306.1"/>
    </source>
</evidence>
<reference evidence="3 4" key="1">
    <citation type="submission" date="2019-02" db="EMBL/GenBank/DDBJ databases">
        <title>Deep-cultivation of Planctomycetes and their phenomic and genomic characterization uncovers novel biology.</title>
        <authorList>
            <person name="Wiegand S."/>
            <person name="Jogler M."/>
            <person name="Boedeker C."/>
            <person name="Pinto D."/>
            <person name="Vollmers J."/>
            <person name="Rivas-Marin E."/>
            <person name="Kohn T."/>
            <person name="Peeters S.H."/>
            <person name="Heuer A."/>
            <person name="Rast P."/>
            <person name="Oberbeckmann S."/>
            <person name="Bunk B."/>
            <person name="Jeske O."/>
            <person name="Meyerdierks A."/>
            <person name="Storesund J.E."/>
            <person name="Kallscheuer N."/>
            <person name="Luecker S."/>
            <person name="Lage O.M."/>
            <person name="Pohl T."/>
            <person name="Merkel B.J."/>
            <person name="Hornburger P."/>
            <person name="Mueller R.-W."/>
            <person name="Bruemmer F."/>
            <person name="Labrenz M."/>
            <person name="Spormann A.M."/>
            <person name="Op den Camp H."/>
            <person name="Overmann J."/>
            <person name="Amann R."/>
            <person name="Jetten M.S.M."/>
            <person name="Mascher T."/>
            <person name="Medema M.H."/>
            <person name="Devos D.P."/>
            <person name="Kaster A.-K."/>
            <person name="Ovreas L."/>
            <person name="Rohde M."/>
            <person name="Galperin M.Y."/>
            <person name="Jogler C."/>
        </authorList>
    </citation>
    <scope>NUCLEOTIDE SEQUENCE [LARGE SCALE GENOMIC DNA]</scope>
    <source>
        <strain evidence="3 4">ElP</strain>
    </source>
</reference>
<feature type="chain" id="PRO_5022035591" evidence="2">
    <location>
        <begin position="23"/>
        <end position="123"/>
    </location>
</feature>
<feature type="signal peptide" evidence="2">
    <location>
        <begin position="1"/>
        <end position="22"/>
    </location>
</feature>
<dbReference type="RefSeq" id="WP_145270825.1">
    <property type="nucleotide sequence ID" value="NZ_CP036426.1"/>
</dbReference>
<dbReference type="Proteomes" id="UP000317835">
    <property type="component" value="Chromosome"/>
</dbReference>
<evidence type="ECO:0000256" key="2">
    <source>
        <dbReference type="SAM" id="SignalP"/>
    </source>
</evidence>
<protein>
    <submittedName>
        <fullName evidence="3">Uncharacterized protein</fullName>
    </submittedName>
</protein>
<name>A0A518H386_9BACT</name>
<keyword evidence="2" id="KW-0732">Signal</keyword>
<evidence type="ECO:0000256" key="1">
    <source>
        <dbReference type="SAM" id="MobiDB-lite"/>
    </source>
</evidence>
<feature type="region of interest" description="Disordered" evidence="1">
    <location>
        <begin position="99"/>
        <end position="123"/>
    </location>
</feature>
<gene>
    <name evidence="3" type="ORF">ElP_32090</name>
</gene>
<accession>A0A518H386</accession>
<dbReference type="AlphaFoldDB" id="A0A518H386"/>
<keyword evidence="4" id="KW-1185">Reference proteome</keyword>
<evidence type="ECO:0000313" key="4">
    <source>
        <dbReference type="Proteomes" id="UP000317835"/>
    </source>
</evidence>
<dbReference type="EMBL" id="CP036426">
    <property type="protein sequence ID" value="QDV35306.1"/>
    <property type="molecule type" value="Genomic_DNA"/>
</dbReference>